<dbReference type="PANTHER" id="PTHR11695">
    <property type="entry name" value="ALCOHOL DEHYDROGENASE RELATED"/>
    <property type="match status" value="1"/>
</dbReference>
<dbReference type="GO" id="GO:0016491">
    <property type="term" value="F:oxidoreductase activity"/>
    <property type="evidence" value="ECO:0007669"/>
    <property type="project" value="UniProtKB-KW"/>
</dbReference>
<dbReference type="Gene3D" id="3.90.180.10">
    <property type="entry name" value="Medium-chain alcohol dehydrogenases, catalytic domain"/>
    <property type="match status" value="1"/>
</dbReference>
<dbReference type="InterPro" id="IPR020843">
    <property type="entry name" value="ER"/>
</dbReference>
<evidence type="ECO:0000313" key="4">
    <source>
        <dbReference type="Proteomes" id="UP000794436"/>
    </source>
</evidence>
<accession>A0A8K1CUY8</accession>
<dbReference type="PROSITE" id="PS01162">
    <property type="entry name" value="QOR_ZETA_CRYSTAL"/>
    <property type="match status" value="1"/>
</dbReference>
<dbReference type="InterPro" id="IPR013154">
    <property type="entry name" value="ADH-like_N"/>
</dbReference>
<reference evidence="3" key="1">
    <citation type="submission" date="2019-03" db="EMBL/GenBank/DDBJ databases">
        <title>Long read genome sequence of the mycoparasitic Pythium oligandrum ATCC 38472 isolated from sugarbeet rhizosphere.</title>
        <authorList>
            <person name="Gaulin E."/>
        </authorList>
    </citation>
    <scope>NUCLEOTIDE SEQUENCE</scope>
    <source>
        <strain evidence="3">ATCC 38472_TT</strain>
    </source>
</reference>
<dbReference type="InterPro" id="IPR002364">
    <property type="entry name" value="Quin_OxRdtase/zeta-crystal_CS"/>
</dbReference>
<gene>
    <name evidence="3" type="ORF">Poli38472_001311</name>
</gene>
<dbReference type="SUPFAM" id="SSF50129">
    <property type="entry name" value="GroES-like"/>
    <property type="match status" value="1"/>
</dbReference>
<dbReference type="AlphaFoldDB" id="A0A8K1CUY8"/>
<dbReference type="Pfam" id="PF08240">
    <property type="entry name" value="ADH_N"/>
    <property type="match status" value="1"/>
</dbReference>
<dbReference type="SUPFAM" id="SSF51735">
    <property type="entry name" value="NAD(P)-binding Rossmann-fold domains"/>
    <property type="match status" value="1"/>
</dbReference>
<protein>
    <recommendedName>
        <fullName evidence="2">Enoyl reductase (ER) domain-containing protein</fullName>
    </recommendedName>
</protein>
<evidence type="ECO:0000313" key="3">
    <source>
        <dbReference type="EMBL" id="TMW69155.1"/>
    </source>
</evidence>
<evidence type="ECO:0000259" key="2">
    <source>
        <dbReference type="SMART" id="SM00829"/>
    </source>
</evidence>
<dbReference type="InterPro" id="IPR036291">
    <property type="entry name" value="NAD(P)-bd_dom_sf"/>
</dbReference>
<organism evidence="3 4">
    <name type="scientific">Pythium oligandrum</name>
    <name type="common">Mycoparasitic fungus</name>
    <dbReference type="NCBI Taxonomy" id="41045"/>
    <lineage>
        <taxon>Eukaryota</taxon>
        <taxon>Sar</taxon>
        <taxon>Stramenopiles</taxon>
        <taxon>Oomycota</taxon>
        <taxon>Peronosporomycetes</taxon>
        <taxon>Pythiales</taxon>
        <taxon>Pythiaceae</taxon>
        <taxon>Pythium</taxon>
    </lineage>
</organism>
<dbReference type="EMBL" id="SPLM01000001">
    <property type="protein sequence ID" value="TMW69155.1"/>
    <property type="molecule type" value="Genomic_DNA"/>
</dbReference>
<dbReference type="Gene3D" id="3.40.50.720">
    <property type="entry name" value="NAD(P)-binding Rossmann-like Domain"/>
    <property type="match status" value="1"/>
</dbReference>
<feature type="domain" description="Enoyl reductase (ER)" evidence="2">
    <location>
        <begin position="19"/>
        <end position="324"/>
    </location>
</feature>
<proteinExistence type="predicted"/>
<dbReference type="Proteomes" id="UP000794436">
    <property type="component" value="Unassembled WGS sequence"/>
</dbReference>
<dbReference type="PANTHER" id="PTHR11695:SF294">
    <property type="entry name" value="RETICULON-4-INTERACTING PROTEIN 1, MITOCHONDRIAL"/>
    <property type="match status" value="1"/>
</dbReference>
<dbReference type="InterPro" id="IPR050700">
    <property type="entry name" value="YIM1/Zinc_Alcohol_DH_Fams"/>
</dbReference>
<dbReference type="Pfam" id="PF13602">
    <property type="entry name" value="ADH_zinc_N_2"/>
    <property type="match status" value="1"/>
</dbReference>
<dbReference type="SMART" id="SM00829">
    <property type="entry name" value="PKS_ER"/>
    <property type="match status" value="1"/>
</dbReference>
<dbReference type="InterPro" id="IPR011032">
    <property type="entry name" value="GroES-like_sf"/>
</dbReference>
<keyword evidence="1" id="KW-0560">Oxidoreductase</keyword>
<comment type="caution">
    <text evidence="3">The sequence shown here is derived from an EMBL/GenBank/DDBJ whole genome shotgun (WGS) entry which is preliminary data.</text>
</comment>
<evidence type="ECO:0000256" key="1">
    <source>
        <dbReference type="ARBA" id="ARBA00023002"/>
    </source>
</evidence>
<sequence>MVASIPPTFRAFQYAAYGEPAESLVLNTDIPQQVLTNTQVRIKIRSAAINPVDWKVLQNGGRGFGLNPPTKEVPSFIGFDAAGTIVEVGADVKTLKVGDAVYAMTPFAKFGSVSEYLTIDEEYVAPKPTILDFNDAASLPLAVLTSWQALVTYTNVQKGERVLILGGSGGTGTLAVQIAKALGAYVITTTSARNAGFVKSLGAHEVIDYTTQKWADVIDANSIDVVYDCGMEPASWNTDAQRVLKQNTGRFITILPLSDRIESPIGATFQSILVKPSGADLRRITEYVEKKQIVPVVDSVHPFEQFVDAVLKLKTGRARGKIVIQIHTE</sequence>
<dbReference type="CDD" id="cd05289">
    <property type="entry name" value="MDR_like_2"/>
    <property type="match status" value="1"/>
</dbReference>
<keyword evidence="4" id="KW-1185">Reference proteome</keyword>
<dbReference type="GO" id="GO:0008270">
    <property type="term" value="F:zinc ion binding"/>
    <property type="evidence" value="ECO:0007669"/>
    <property type="project" value="InterPro"/>
</dbReference>
<dbReference type="OrthoDB" id="91762at2759"/>
<name>A0A8K1CUY8_PYTOL</name>